<feature type="domain" description="AMP-dependent synthetase/ligase" evidence="1">
    <location>
        <begin position="14"/>
        <end position="382"/>
    </location>
</feature>
<sequence length="528" mass="59384">MSNMEKYKSLFKGFYEAAEKYGARDALYVDGMTYVYEELAERSLCWAESIHKANENPYVLTLGYQSYSNYVSMLAALGAGKAYVPLNPNFPKQRLLKTMEIVEAGTLIVAAEGEASLDQLLKEYQGTLVILLCDSDSKAGWEGRYPQHRWLKAGECKYSGAMRQAAPEDPAYVLFTSGSTGEPKGIEISNRNIYNYLRFILAEYPIYTEDRISQIFDPTFDVSVYDMFTGWWSGAAVYSLPRAQRLQLSSFVRDHELTCWCSVPSLANAVRQIRLLEGGGLKTLRQSVFTGEALSMNTARTWKKAAPHSTIINLYGPTEVTIQFAHFQCDDLDKEYPHSMMPIGFVFPSQSGKVMKEDAREAEIGQAGELYVSGSQVSKGYLKNREQTKSSFVKIPESDNLWYRTGDLVEMDEEGCLYYLGRIDDQVQINGYRVELQEIEAVLRRAAKTATAVVIPWPPERKNNPDSVYGFVLSGGKLDKKKINALCKEELPEFTRPADIFPIETVPINASGKLDRKALSKQLSELLS</sequence>
<organism evidence="2 3">
    <name type="scientific">Desulfobacter latus</name>
    <dbReference type="NCBI Taxonomy" id="2292"/>
    <lineage>
        <taxon>Bacteria</taxon>
        <taxon>Pseudomonadati</taxon>
        <taxon>Thermodesulfobacteriota</taxon>
        <taxon>Desulfobacteria</taxon>
        <taxon>Desulfobacterales</taxon>
        <taxon>Desulfobacteraceae</taxon>
        <taxon>Desulfobacter</taxon>
    </lineage>
</organism>
<comment type="caution">
    <text evidence="2">The sequence shown here is derived from an EMBL/GenBank/DDBJ whole genome shotgun (WGS) entry which is preliminary data.</text>
</comment>
<proteinExistence type="predicted"/>
<dbReference type="GO" id="GO:0043041">
    <property type="term" value="P:amino acid activation for nonribosomal peptide biosynthetic process"/>
    <property type="evidence" value="ECO:0007669"/>
    <property type="project" value="TreeGrafter"/>
</dbReference>
<dbReference type="PANTHER" id="PTHR45527:SF1">
    <property type="entry name" value="FATTY ACID SYNTHASE"/>
    <property type="match status" value="1"/>
</dbReference>
<name>A0A850SUY2_9BACT</name>
<dbReference type="RefSeq" id="WP_178366413.1">
    <property type="nucleotide sequence ID" value="NZ_JACADJ010000021.1"/>
</dbReference>
<reference evidence="2 3" key="1">
    <citation type="submission" date="2020-06" db="EMBL/GenBank/DDBJ databases">
        <title>High-quality draft genome of sulfate reducer Desulfobacter latus type strain AcrS2 isolated from marine sediment.</title>
        <authorList>
            <person name="Hoppe M."/>
            <person name="Larsen C.K."/>
            <person name="Marshall I.P.G."/>
            <person name="Schramm A."/>
            <person name="Marietou A.G."/>
        </authorList>
    </citation>
    <scope>NUCLEOTIDE SEQUENCE [LARGE SCALE GENOMIC DNA]</scope>
    <source>
        <strain evidence="2 3">AcRS2</strain>
    </source>
</reference>
<evidence type="ECO:0000313" key="3">
    <source>
        <dbReference type="Proteomes" id="UP000553343"/>
    </source>
</evidence>
<gene>
    <name evidence="2" type="ORF">HXW94_08185</name>
</gene>
<protein>
    <submittedName>
        <fullName evidence="2">Amino acid adenylation domain-containing protein</fullName>
    </submittedName>
</protein>
<keyword evidence="3" id="KW-1185">Reference proteome</keyword>
<dbReference type="InterPro" id="IPR010071">
    <property type="entry name" value="AA_adenyl_dom"/>
</dbReference>
<dbReference type="Gene3D" id="3.30.300.30">
    <property type="match status" value="1"/>
</dbReference>
<dbReference type="AlphaFoldDB" id="A0A850SUY2"/>
<dbReference type="InterPro" id="IPR000873">
    <property type="entry name" value="AMP-dep_synth/lig_dom"/>
</dbReference>
<dbReference type="Proteomes" id="UP000553343">
    <property type="component" value="Unassembled WGS sequence"/>
</dbReference>
<evidence type="ECO:0000259" key="1">
    <source>
        <dbReference type="Pfam" id="PF00501"/>
    </source>
</evidence>
<dbReference type="SUPFAM" id="SSF56801">
    <property type="entry name" value="Acetyl-CoA synthetase-like"/>
    <property type="match status" value="1"/>
</dbReference>
<dbReference type="PROSITE" id="PS00455">
    <property type="entry name" value="AMP_BINDING"/>
    <property type="match status" value="1"/>
</dbReference>
<dbReference type="InterPro" id="IPR020845">
    <property type="entry name" value="AMP-binding_CS"/>
</dbReference>
<accession>A0A850SUY2</accession>
<dbReference type="InterPro" id="IPR045851">
    <property type="entry name" value="AMP-bd_C_sf"/>
</dbReference>
<dbReference type="GO" id="GO:0031177">
    <property type="term" value="F:phosphopantetheine binding"/>
    <property type="evidence" value="ECO:0007669"/>
    <property type="project" value="TreeGrafter"/>
</dbReference>
<dbReference type="Pfam" id="PF00501">
    <property type="entry name" value="AMP-binding"/>
    <property type="match status" value="1"/>
</dbReference>
<dbReference type="NCBIfam" id="TIGR01733">
    <property type="entry name" value="AA-adenyl-dom"/>
    <property type="match status" value="1"/>
</dbReference>
<dbReference type="GO" id="GO:0044550">
    <property type="term" value="P:secondary metabolite biosynthetic process"/>
    <property type="evidence" value="ECO:0007669"/>
    <property type="project" value="TreeGrafter"/>
</dbReference>
<dbReference type="EMBL" id="JACADJ010000021">
    <property type="protein sequence ID" value="NWH04959.1"/>
    <property type="molecule type" value="Genomic_DNA"/>
</dbReference>
<dbReference type="PANTHER" id="PTHR45527">
    <property type="entry name" value="NONRIBOSOMAL PEPTIDE SYNTHETASE"/>
    <property type="match status" value="1"/>
</dbReference>
<dbReference type="GO" id="GO:0005737">
    <property type="term" value="C:cytoplasm"/>
    <property type="evidence" value="ECO:0007669"/>
    <property type="project" value="TreeGrafter"/>
</dbReference>
<evidence type="ECO:0000313" key="2">
    <source>
        <dbReference type="EMBL" id="NWH04959.1"/>
    </source>
</evidence>
<dbReference type="InterPro" id="IPR042099">
    <property type="entry name" value="ANL_N_sf"/>
</dbReference>
<dbReference type="Gene3D" id="3.40.50.12780">
    <property type="entry name" value="N-terminal domain of ligase-like"/>
    <property type="match status" value="1"/>
</dbReference>